<dbReference type="Gramene" id="EOY23458">
    <property type="protein sequence ID" value="EOY23458"/>
    <property type="gene ID" value="TCM_015347"/>
</dbReference>
<evidence type="ECO:0000313" key="2">
    <source>
        <dbReference type="Proteomes" id="UP000026915"/>
    </source>
</evidence>
<proteinExistence type="predicted"/>
<dbReference type="Proteomes" id="UP000026915">
    <property type="component" value="Chromosome 3"/>
</dbReference>
<dbReference type="HOGENOM" id="CLU_2350898_0_0_1"/>
<evidence type="ECO:0000313" key="1">
    <source>
        <dbReference type="EMBL" id="EOY23458.1"/>
    </source>
</evidence>
<protein>
    <submittedName>
        <fullName evidence="1">Uncharacterized protein</fullName>
    </submittedName>
</protein>
<organism evidence="1 2">
    <name type="scientific">Theobroma cacao</name>
    <name type="common">Cacao</name>
    <name type="synonym">Cocoa</name>
    <dbReference type="NCBI Taxonomy" id="3641"/>
    <lineage>
        <taxon>Eukaryota</taxon>
        <taxon>Viridiplantae</taxon>
        <taxon>Streptophyta</taxon>
        <taxon>Embryophyta</taxon>
        <taxon>Tracheophyta</taxon>
        <taxon>Spermatophyta</taxon>
        <taxon>Magnoliopsida</taxon>
        <taxon>eudicotyledons</taxon>
        <taxon>Gunneridae</taxon>
        <taxon>Pentapetalae</taxon>
        <taxon>rosids</taxon>
        <taxon>malvids</taxon>
        <taxon>Malvales</taxon>
        <taxon>Malvaceae</taxon>
        <taxon>Byttnerioideae</taxon>
        <taxon>Theobroma</taxon>
    </lineage>
</organism>
<sequence length="97" mass="11255">MGFLKRSQIYQEPNIKGSDEFLCVFFFCVAKTCEINKEREKPEDGGRMWVWDFKGHFPVLNEGQNGGKEGINQERKGRSLTETKVKWIILIKTGLRS</sequence>
<dbReference type="EMBL" id="CM001881">
    <property type="protein sequence ID" value="EOY23458.1"/>
    <property type="molecule type" value="Genomic_DNA"/>
</dbReference>
<reference evidence="1 2" key="1">
    <citation type="journal article" date="2013" name="Genome Biol.">
        <title>The genome sequence of the most widely cultivated cacao type and its use to identify candidate genes regulating pod color.</title>
        <authorList>
            <person name="Motamayor J.C."/>
            <person name="Mockaitis K."/>
            <person name="Schmutz J."/>
            <person name="Haiminen N."/>
            <person name="Iii D.L."/>
            <person name="Cornejo O."/>
            <person name="Findley S.D."/>
            <person name="Zheng P."/>
            <person name="Utro F."/>
            <person name="Royaert S."/>
            <person name="Saski C."/>
            <person name="Jenkins J."/>
            <person name="Podicheti R."/>
            <person name="Zhao M."/>
            <person name="Scheffler B.E."/>
            <person name="Stack J.C."/>
            <person name="Feltus F.A."/>
            <person name="Mustiga G.M."/>
            <person name="Amores F."/>
            <person name="Phillips W."/>
            <person name="Marelli J.P."/>
            <person name="May G.D."/>
            <person name="Shapiro H."/>
            <person name="Ma J."/>
            <person name="Bustamante C.D."/>
            <person name="Schnell R.J."/>
            <person name="Main D."/>
            <person name="Gilbert D."/>
            <person name="Parida L."/>
            <person name="Kuhn D.N."/>
        </authorList>
    </citation>
    <scope>NUCLEOTIDE SEQUENCE [LARGE SCALE GENOMIC DNA]</scope>
    <source>
        <strain evidence="2">cv. Matina 1-6</strain>
    </source>
</reference>
<accession>A0A061G234</accession>
<name>A0A061G234_THECC</name>
<dbReference type="AlphaFoldDB" id="A0A061G234"/>
<gene>
    <name evidence="1" type="ORF">TCM_015347</name>
</gene>
<keyword evidence="2" id="KW-1185">Reference proteome</keyword>
<dbReference type="InParanoid" id="A0A061G234"/>